<organism evidence="12 13">
    <name type="scientific">Acetoanaerobium noterae</name>
    <dbReference type="NCBI Taxonomy" id="745369"/>
    <lineage>
        <taxon>Bacteria</taxon>
        <taxon>Bacillati</taxon>
        <taxon>Bacillota</taxon>
        <taxon>Clostridia</taxon>
        <taxon>Peptostreptococcales</taxon>
        <taxon>Filifactoraceae</taxon>
        <taxon>Acetoanaerobium</taxon>
    </lineage>
</organism>
<evidence type="ECO:0000256" key="9">
    <source>
        <dbReference type="RuleBase" id="RU003945"/>
    </source>
</evidence>
<dbReference type="RefSeq" id="WP_013362793.1">
    <property type="nucleotide sequence ID" value="NZ_DAMBHZ010000007.1"/>
</dbReference>
<dbReference type="InterPro" id="IPR028055">
    <property type="entry name" value="YidC/Oxa/ALB_C"/>
</dbReference>
<dbReference type="OrthoDB" id="9780552at2"/>
<keyword evidence="8" id="KW-0143">Chaperone</keyword>
<feature type="transmembrane region" description="Helical" evidence="10">
    <location>
        <begin position="140"/>
        <end position="162"/>
    </location>
</feature>
<keyword evidence="7 10" id="KW-0472">Membrane</keyword>
<keyword evidence="6 10" id="KW-1133">Transmembrane helix</keyword>
<protein>
    <submittedName>
        <fullName evidence="12">YidC/Oxa1 family membrane protein insertase</fullName>
    </submittedName>
</protein>
<sequence>MSQLSYLFGSLLELIYNVIGDYAISIIVFTVVVKLLLLPLTLTQTKSMKSMQLIQPKMDEIKKKYQNDPDKQNQKIMELYKEHKVNPLAGCLPLLIQFPIIIGLFNALREPVKYVFGTEAAYKIADTGFLWVNNLASPDVILLGGISIPFILPILAAITTYIQSAMMSPKGGKKDPTQTMMLYMFPIMMLFWGISFPAGLLLYWVAGNIFQIVQQYILSKPSKAKEAS</sequence>
<keyword evidence="2" id="KW-0813">Transport</keyword>
<evidence type="ECO:0000313" key="12">
    <source>
        <dbReference type="EMBL" id="SKB65825.1"/>
    </source>
</evidence>
<evidence type="ECO:0000256" key="7">
    <source>
        <dbReference type="ARBA" id="ARBA00023136"/>
    </source>
</evidence>
<evidence type="ECO:0000256" key="10">
    <source>
        <dbReference type="SAM" id="Phobius"/>
    </source>
</evidence>
<evidence type="ECO:0000256" key="8">
    <source>
        <dbReference type="ARBA" id="ARBA00023186"/>
    </source>
</evidence>
<proteinExistence type="inferred from homology"/>
<comment type="similarity">
    <text evidence="9">Belongs to the OXA1/ALB3/YidC family.</text>
</comment>
<evidence type="ECO:0000256" key="4">
    <source>
        <dbReference type="ARBA" id="ARBA00022692"/>
    </source>
</evidence>
<dbReference type="Proteomes" id="UP000243406">
    <property type="component" value="Unassembled WGS sequence"/>
</dbReference>
<dbReference type="PRINTS" id="PR01900">
    <property type="entry name" value="YIDCPROTEIN"/>
</dbReference>
<dbReference type="CDD" id="cd20070">
    <property type="entry name" value="5TM_YidC_Alb3"/>
    <property type="match status" value="1"/>
</dbReference>
<feature type="transmembrane region" description="Helical" evidence="10">
    <location>
        <begin position="85"/>
        <end position="108"/>
    </location>
</feature>
<dbReference type="InterPro" id="IPR047196">
    <property type="entry name" value="YidC_ALB_C"/>
</dbReference>
<feature type="transmembrane region" description="Helical" evidence="10">
    <location>
        <begin position="182"/>
        <end position="206"/>
    </location>
</feature>
<evidence type="ECO:0000256" key="1">
    <source>
        <dbReference type="ARBA" id="ARBA00004651"/>
    </source>
</evidence>
<keyword evidence="5" id="KW-0653">Protein transport</keyword>
<dbReference type="PANTHER" id="PTHR12428:SF65">
    <property type="entry name" value="CYTOCHROME C OXIDASE ASSEMBLY PROTEIN COX18, MITOCHONDRIAL"/>
    <property type="match status" value="1"/>
</dbReference>
<reference evidence="13" key="1">
    <citation type="submission" date="2017-02" db="EMBL/GenBank/DDBJ databases">
        <authorList>
            <person name="Varghese N."/>
            <person name="Submissions S."/>
        </authorList>
    </citation>
    <scope>NUCLEOTIDE SEQUENCE [LARGE SCALE GENOMIC DNA]</scope>
    <source>
        <strain evidence="13">ATCC 35199</strain>
    </source>
</reference>
<dbReference type="GO" id="GO:0015031">
    <property type="term" value="P:protein transport"/>
    <property type="evidence" value="ECO:0007669"/>
    <property type="project" value="UniProtKB-KW"/>
</dbReference>
<dbReference type="GO" id="GO:0051205">
    <property type="term" value="P:protein insertion into membrane"/>
    <property type="evidence" value="ECO:0007669"/>
    <property type="project" value="TreeGrafter"/>
</dbReference>
<dbReference type="GO" id="GO:0032977">
    <property type="term" value="F:membrane insertase activity"/>
    <property type="evidence" value="ECO:0007669"/>
    <property type="project" value="InterPro"/>
</dbReference>
<dbReference type="AlphaFoldDB" id="A0A1T5D291"/>
<dbReference type="PANTHER" id="PTHR12428">
    <property type="entry name" value="OXA1"/>
    <property type="match status" value="1"/>
</dbReference>
<evidence type="ECO:0000313" key="13">
    <source>
        <dbReference type="Proteomes" id="UP000243406"/>
    </source>
</evidence>
<evidence type="ECO:0000256" key="6">
    <source>
        <dbReference type="ARBA" id="ARBA00022989"/>
    </source>
</evidence>
<keyword evidence="4 9" id="KW-0812">Transmembrane</keyword>
<gene>
    <name evidence="12" type="ORF">SAMN02745120_2560</name>
</gene>
<dbReference type="NCBIfam" id="TIGR03592">
    <property type="entry name" value="yidC_oxa1_cterm"/>
    <property type="match status" value="1"/>
</dbReference>
<keyword evidence="13" id="KW-1185">Reference proteome</keyword>
<dbReference type="Pfam" id="PF02096">
    <property type="entry name" value="60KD_IMP"/>
    <property type="match status" value="1"/>
</dbReference>
<dbReference type="EMBL" id="FUYN01000006">
    <property type="protein sequence ID" value="SKB65825.1"/>
    <property type="molecule type" value="Genomic_DNA"/>
</dbReference>
<evidence type="ECO:0000256" key="3">
    <source>
        <dbReference type="ARBA" id="ARBA00022475"/>
    </source>
</evidence>
<dbReference type="InterPro" id="IPR001708">
    <property type="entry name" value="YidC/ALB3/OXA1/COX18"/>
</dbReference>
<evidence type="ECO:0000256" key="5">
    <source>
        <dbReference type="ARBA" id="ARBA00022927"/>
    </source>
</evidence>
<evidence type="ECO:0000256" key="2">
    <source>
        <dbReference type="ARBA" id="ARBA00022448"/>
    </source>
</evidence>
<keyword evidence="3" id="KW-1003">Cell membrane</keyword>
<evidence type="ECO:0000259" key="11">
    <source>
        <dbReference type="Pfam" id="PF02096"/>
    </source>
</evidence>
<accession>A0A1T5D291</accession>
<feature type="domain" description="Membrane insertase YidC/Oxa/ALB C-terminal" evidence="11">
    <location>
        <begin position="22"/>
        <end position="219"/>
    </location>
</feature>
<dbReference type="GO" id="GO:0005886">
    <property type="term" value="C:plasma membrane"/>
    <property type="evidence" value="ECO:0007669"/>
    <property type="project" value="UniProtKB-SubCell"/>
</dbReference>
<comment type="subcellular location">
    <subcellularLocation>
        <location evidence="1">Cell membrane</location>
        <topology evidence="1">Multi-pass membrane protein</topology>
    </subcellularLocation>
    <subcellularLocation>
        <location evidence="9">Membrane</location>
        <topology evidence="9">Multi-pass membrane protein</topology>
    </subcellularLocation>
</comment>
<name>A0A1T5D291_9FIRM</name>
<feature type="transmembrane region" description="Helical" evidence="10">
    <location>
        <begin position="22"/>
        <end position="42"/>
    </location>
</feature>